<dbReference type="EMBL" id="NIGF01000008">
    <property type="protein sequence ID" value="PQV63857.1"/>
    <property type="molecule type" value="Genomic_DNA"/>
</dbReference>
<keyword evidence="2" id="KW-1185">Reference proteome</keyword>
<proteinExistence type="predicted"/>
<dbReference type="Proteomes" id="UP000237684">
    <property type="component" value="Unassembled WGS sequence"/>
</dbReference>
<organism evidence="1 2">
    <name type="scientific">Abditibacterium utsteinense</name>
    <dbReference type="NCBI Taxonomy" id="1960156"/>
    <lineage>
        <taxon>Bacteria</taxon>
        <taxon>Pseudomonadati</taxon>
        <taxon>Abditibacteriota</taxon>
        <taxon>Abditibacteriia</taxon>
        <taxon>Abditibacteriales</taxon>
        <taxon>Abditibacteriaceae</taxon>
        <taxon>Abditibacterium</taxon>
    </lineage>
</organism>
<protein>
    <submittedName>
        <fullName evidence="1">Uncharacterized protein</fullName>
    </submittedName>
</protein>
<sequence length="78" mass="8367">MTPNSPMSADEVLEVGKEVLEAQLSGWSAMRKSFETKALATSDAQDALSFANAIEVAARGERQALIDLSLLNKNRAMA</sequence>
<evidence type="ECO:0000313" key="2">
    <source>
        <dbReference type="Proteomes" id="UP000237684"/>
    </source>
</evidence>
<accession>A0A2S8SST8</accession>
<gene>
    <name evidence="1" type="ORF">B1R32_10864</name>
</gene>
<dbReference type="RefSeq" id="WP_123580569.1">
    <property type="nucleotide sequence ID" value="NZ_NIGF01000008.1"/>
</dbReference>
<dbReference type="InParanoid" id="A0A2S8SST8"/>
<reference evidence="1 2" key="1">
    <citation type="journal article" date="2018" name="Syst. Appl. Microbiol.">
        <title>Abditibacterium utsteinense sp. nov., the first cultivated member of candidate phylum FBP, isolated from ice-free Antarctic soil samples.</title>
        <authorList>
            <person name="Tahon G."/>
            <person name="Tytgat B."/>
            <person name="Lebbe L."/>
            <person name="Carlier A."/>
            <person name="Willems A."/>
        </authorList>
    </citation>
    <scope>NUCLEOTIDE SEQUENCE [LARGE SCALE GENOMIC DNA]</scope>
    <source>
        <strain evidence="1 2">LMG 29911</strain>
    </source>
</reference>
<comment type="caution">
    <text evidence="1">The sequence shown here is derived from an EMBL/GenBank/DDBJ whole genome shotgun (WGS) entry which is preliminary data.</text>
</comment>
<name>A0A2S8SST8_9BACT</name>
<dbReference type="AlphaFoldDB" id="A0A2S8SST8"/>
<evidence type="ECO:0000313" key="1">
    <source>
        <dbReference type="EMBL" id="PQV63857.1"/>
    </source>
</evidence>